<dbReference type="GO" id="GO:0006355">
    <property type="term" value="P:regulation of DNA-templated transcription"/>
    <property type="evidence" value="ECO:0007669"/>
    <property type="project" value="InterPro"/>
</dbReference>
<dbReference type="InterPro" id="IPR011006">
    <property type="entry name" value="CheY-like_superfamily"/>
</dbReference>
<organism evidence="7 8">
    <name type="scientific">Crossiella cryophila</name>
    <dbReference type="NCBI Taxonomy" id="43355"/>
    <lineage>
        <taxon>Bacteria</taxon>
        <taxon>Bacillati</taxon>
        <taxon>Actinomycetota</taxon>
        <taxon>Actinomycetes</taxon>
        <taxon>Pseudonocardiales</taxon>
        <taxon>Pseudonocardiaceae</taxon>
        <taxon>Crossiella</taxon>
    </lineage>
</organism>
<dbReference type="SMART" id="SM00421">
    <property type="entry name" value="HTH_LUXR"/>
    <property type="match status" value="1"/>
</dbReference>
<evidence type="ECO:0000259" key="5">
    <source>
        <dbReference type="PROSITE" id="PS50043"/>
    </source>
</evidence>
<keyword evidence="1" id="KW-0805">Transcription regulation</keyword>
<dbReference type="SUPFAM" id="SSF46894">
    <property type="entry name" value="C-terminal effector domain of the bipartite response regulators"/>
    <property type="match status" value="1"/>
</dbReference>
<evidence type="ECO:0000256" key="2">
    <source>
        <dbReference type="ARBA" id="ARBA00023125"/>
    </source>
</evidence>
<dbReference type="Pfam" id="PF00196">
    <property type="entry name" value="GerE"/>
    <property type="match status" value="1"/>
</dbReference>
<dbReference type="InterPro" id="IPR001789">
    <property type="entry name" value="Sig_transdc_resp-reg_receiver"/>
</dbReference>
<dbReference type="PANTHER" id="PTHR43214">
    <property type="entry name" value="TWO-COMPONENT RESPONSE REGULATOR"/>
    <property type="match status" value="1"/>
</dbReference>
<dbReference type="Gene3D" id="1.10.10.10">
    <property type="entry name" value="Winged helix-like DNA-binding domain superfamily/Winged helix DNA-binding domain"/>
    <property type="match status" value="1"/>
</dbReference>
<dbReference type="PANTHER" id="PTHR43214:SF24">
    <property type="entry name" value="TRANSCRIPTIONAL REGULATORY PROTEIN NARL-RELATED"/>
    <property type="match status" value="1"/>
</dbReference>
<protein>
    <submittedName>
        <fullName evidence="7">DNA-binding NarL/FixJ family response regulator</fullName>
    </submittedName>
</protein>
<feature type="domain" description="Response regulatory" evidence="6">
    <location>
        <begin position="21"/>
        <end position="137"/>
    </location>
</feature>
<dbReference type="AlphaFoldDB" id="A0A7W7C4Y2"/>
<evidence type="ECO:0000259" key="6">
    <source>
        <dbReference type="PROSITE" id="PS50110"/>
    </source>
</evidence>
<dbReference type="RefSeq" id="WP_185000668.1">
    <property type="nucleotide sequence ID" value="NZ_BAAAUI010000003.1"/>
</dbReference>
<keyword evidence="4" id="KW-0597">Phosphoprotein</keyword>
<name>A0A7W7C4Y2_9PSEU</name>
<feature type="modified residue" description="4-aspartylphosphate" evidence="4">
    <location>
        <position position="72"/>
    </location>
</feature>
<dbReference type="InterPro" id="IPR039420">
    <property type="entry name" value="WalR-like"/>
</dbReference>
<dbReference type="InterPro" id="IPR016032">
    <property type="entry name" value="Sig_transdc_resp-reg_C-effctor"/>
</dbReference>
<gene>
    <name evidence="7" type="ORF">HNR67_000683</name>
</gene>
<feature type="domain" description="HTH luxR-type" evidence="5">
    <location>
        <begin position="160"/>
        <end position="225"/>
    </location>
</feature>
<dbReference type="Proteomes" id="UP000533598">
    <property type="component" value="Unassembled WGS sequence"/>
</dbReference>
<sequence>MDPVTLRARTAGVRARVGAYRVAQIDAVPLFQHGVAAVLGRDPRVQWVGAASSPGSAVQLCRAAQPNVLLIDCELDPGAHLCRMLTGMQPSLVVMTLFRPGQRAAGEVEIARRAGAKGFLPRELDPARLPEAICQAVELGLYVDPALTALLTPGRVIGAQRGAGPALSKREFEVLRLIADGLTAKNIAHRLEVSEETVKTHVRRMLRKLDARDRAHAVALAYQAGLLGEAAAADEVVRLMPVTRAVAAR</sequence>
<accession>A0A7W7C4Y2</accession>
<reference evidence="7 8" key="1">
    <citation type="submission" date="2020-08" db="EMBL/GenBank/DDBJ databases">
        <title>Sequencing the genomes of 1000 actinobacteria strains.</title>
        <authorList>
            <person name="Klenk H.-P."/>
        </authorList>
    </citation>
    <scope>NUCLEOTIDE SEQUENCE [LARGE SCALE GENOMIC DNA]</scope>
    <source>
        <strain evidence="7 8">DSM 44230</strain>
    </source>
</reference>
<dbReference type="InterPro" id="IPR036388">
    <property type="entry name" value="WH-like_DNA-bd_sf"/>
</dbReference>
<dbReference type="CDD" id="cd06170">
    <property type="entry name" value="LuxR_C_like"/>
    <property type="match status" value="1"/>
</dbReference>
<dbReference type="PRINTS" id="PR00038">
    <property type="entry name" value="HTHLUXR"/>
</dbReference>
<dbReference type="InterPro" id="IPR000792">
    <property type="entry name" value="Tscrpt_reg_LuxR_C"/>
</dbReference>
<evidence type="ECO:0000256" key="1">
    <source>
        <dbReference type="ARBA" id="ARBA00023015"/>
    </source>
</evidence>
<dbReference type="PROSITE" id="PS50110">
    <property type="entry name" value="RESPONSE_REGULATORY"/>
    <property type="match status" value="1"/>
</dbReference>
<dbReference type="PROSITE" id="PS50043">
    <property type="entry name" value="HTH_LUXR_2"/>
    <property type="match status" value="1"/>
</dbReference>
<keyword evidence="2 7" id="KW-0238">DNA-binding</keyword>
<evidence type="ECO:0000256" key="3">
    <source>
        <dbReference type="ARBA" id="ARBA00023163"/>
    </source>
</evidence>
<dbReference type="GO" id="GO:0003677">
    <property type="term" value="F:DNA binding"/>
    <property type="evidence" value="ECO:0007669"/>
    <property type="project" value="UniProtKB-KW"/>
</dbReference>
<evidence type="ECO:0000313" key="7">
    <source>
        <dbReference type="EMBL" id="MBB4674565.1"/>
    </source>
</evidence>
<dbReference type="EMBL" id="JACHMH010000001">
    <property type="protein sequence ID" value="MBB4674565.1"/>
    <property type="molecule type" value="Genomic_DNA"/>
</dbReference>
<dbReference type="SUPFAM" id="SSF52172">
    <property type="entry name" value="CheY-like"/>
    <property type="match status" value="1"/>
</dbReference>
<dbReference type="GO" id="GO:0000160">
    <property type="term" value="P:phosphorelay signal transduction system"/>
    <property type="evidence" value="ECO:0007669"/>
    <property type="project" value="InterPro"/>
</dbReference>
<dbReference type="Gene3D" id="3.40.50.2300">
    <property type="match status" value="1"/>
</dbReference>
<evidence type="ECO:0000313" key="8">
    <source>
        <dbReference type="Proteomes" id="UP000533598"/>
    </source>
</evidence>
<dbReference type="PROSITE" id="PS00622">
    <property type="entry name" value="HTH_LUXR_1"/>
    <property type="match status" value="1"/>
</dbReference>
<evidence type="ECO:0000256" key="4">
    <source>
        <dbReference type="PROSITE-ProRule" id="PRU00169"/>
    </source>
</evidence>
<comment type="caution">
    <text evidence="7">The sequence shown here is derived from an EMBL/GenBank/DDBJ whole genome shotgun (WGS) entry which is preliminary data.</text>
</comment>
<keyword evidence="8" id="KW-1185">Reference proteome</keyword>
<proteinExistence type="predicted"/>
<keyword evidence="3" id="KW-0804">Transcription</keyword>